<dbReference type="EMBL" id="AFFY01000003">
    <property type="protein sequence ID" value="EHH01901.1"/>
    <property type="molecule type" value="Genomic_DNA"/>
</dbReference>
<proteinExistence type="predicted"/>
<organism evidence="2 3">
    <name type="scientific">Paraprevotella clara YIT 11840</name>
    <dbReference type="NCBI Taxonomy" id="762968"/>
    <lineage>
        <taxon>Bacteria</taxon>
        <taxon>Pseudomonadati</taxon>
        <taxon>Bacteroidota</taxon>
        <taxon>Bacteroidia</taxon>
        <taxon>Bacteroidales</taxon>
        <taxon>Prevotellaceae</taxon>
        <taxon>Paraprevotella</taxon>
    </lineage>
</organism>
<protein>
    <submittedName>
        <fullName evidence="2">Uncharacterized protein</fullName>
    </submittedName>
</protein>
<sequence length="58" mass="6552">MEPGRNLEILAEFAGGSTSVCKYRSIGLSLIYRFVALFYVFIAKCSCIYHFSFAILSF</sequence>
<keyword evidence="1" id="KW-0812">Transmembrane</keyword>
<name>G5SLY5_9BACT</name>
<keyword evidence="1" id="KW-0472">Membrane</keyword>
<dbReference type="AlphaFoldDB" id="G5SLY5"/>
<feature type="transmembrane region" description="Helical" evidence="1">
    <location>
        <begin position="30"/>
        <end position="56"/>
    </location>
</feature>
<evidence type="ECO:0000256" key="1">
    <source>
        <dbReference type="SAM" id="Phobius"/>
    </source>
</evidence>
<comment type="caution">
    <text evidence="2">The sequence shown here is derived from an EMBL/GenBank/DDBJ whole genome shotgun (WGS) entry which is preliminary data.</text>
</comment>
<evidence type="ECO:0000313" key="2">
    <source>
        <dbReference type="EMBL" id="EHH01901.1"/>
    </source>
</evidence>
<evidence type="ECO:0000313" key="3">
    <source>
        <dbReference type="Proteomes" id="UP000003598"/>
    </source>
</evidence>
<keyword evidence="3" id="KW-1185">Reference proteome</keyword>
<dbReference type="HOGENOM" id="CLU_2975178_0_0_10"/>
<accession>G5SLY5</accession>
<dbReference type="Proteomes" id="UP000003598">
    <property type="component" value="Unassembled WGS sequence"/>
</dbReference>
<gene>
    <name evidence="2" type="ORF">HMPREF9441_00357</name>
</gene>
<reference evidence="2 3" key="1">
    <citation type="submission" date="2011-03" db="EMBL/GenBank/DDBJ databases">
        <authorList>
            <person name="Weinstock G."/>
            <person name="Sodergren E."/>
            <person name="Clifton S."/>
            <person name="Fulton L."/>
            <person name="Fulton B."/>
            <person name="Courtney L."/>
            <person name="Fronick C."/>
            <person name="Harrison M."/>
            <person name="Strong C."/>
            <person name="Farmer C."/>
            <person name="Delahaunty K."/>
            <person name="Markovic C."/>
            <person name="Hall O."/>
            <person name="Minx P."/>
            <person name="Tomlinson C."/>
            <person name="Mitreva M."/>
            <person name="Hou S."/>
            <person name="Chen J."/>
            <person name="Wollam A."/>
            <person name="Pepin K.H."/>
            <person name="Johnson M."/>
            <person name="Bhonagiri V."/>
            <person name="Zhang X."/>
            <person name="Suruliraj S."/>
            <person name="Warren W."/>
            <person name="Chinwalla A."/>
            <person name="Mardis E.R."/>
            <person name="Wilson R.K."/>
        </authorList>
    </citation>
    <scope>NUCLEOTIDE SEQUENCE [LARGE SCALE GENOMIC DNA]</scope>
    <source>
        <strain evidence="2 3">YIT 11840</strain>
    </source>
</reference>
<keyword evidence="1" id="KW-1133">Transmembrane helix</keyword>